<accession>A0A915CLR3</accession>
<keyword evidence="2" id="KW-1185">Reference proteome</keyword>
<reference evidence="3" key="1">
    <citation type="submission" date="2022-11" db="UniProtKB">
        <authorList>
            <consortium name="WormBaseParasite"/>
        </authorList>
    </citation>
    <scope>IDENTIFICATION</scope>
</reference>
<sequence length="169" mass="19169">MSLLWKILLEVESLFSKLSSTEAVCNQYQTKIKLSNSGPANLKSHLHAGFKTWIASDKTKFNSNVAAWIQEEVEVADNIFGHGEARTKFSSWIQEEVEVADKMFVNGEDISSTTFSPLFKRTTSFFSQLSDLFAYEHSDNDEQAKGAMIEIENYNKHKCIDPEADTLQF</sequence>
<evidence type="ECO:0000313" key="3">
    <source>
        <dbReference type="WBParaSite" id="jg10467"/>
    </source>
</evidence>
<dbReference type="AlphaFoldDB" id="A0A915CLR3"/>
<evidence type="ECO:0000313" key="2">
    <source>
        <dbReference type="Proteomes" id="UP000887574"/>
    </source>
</evidence>
<name>A0A915CLR3_9BILA</name>
<organism evidence="2 3">
    <name type="scientific">Ditylenchus dipsaci</name>
    <dbReference type="NCBI Taxonomy" id="166011"/>
    <lineage>
        <taxon>Eukaryota</taxon>
        <taxon>Metazoa</taxon>
        <taxon>Ecdysozoa</taxon>
        <taxon>Nematoda</taxon>
        <taxon>Chromadorea</taxon>
        <taxon>Rhabditida</taxon>
        <taxon>Tylenchina</taxon>
        <taxon>Tylenchomorpha</taxon>
        <taxon>Sphaerularioidea</taxon>
        <taxon>Anguinidae</taxon>
        <taxon>Anguininae</taxon>
        <taxon>Ditylenchus</taxon>
    </lineage>
</organism>
<keyword evidence="1" id="KW-0732">Signal</keyword>
<dbReference type="Proteomes" id="UP000887574">
    <property type="component" value="Unplaced"/>
</dbReference>
<feature type="signal peptide" evidence="1">
    <location>
        <begin position="1"/>
        <end position="23"/>
    </location>
</feature>
<proteinExistence type="predicted"/>
<protein>
    <submittedName>
        <fullName evidence="3">Uncharacterized protein</fullName>
    </submittedName>
</protein>
<dbReference type="WBParaSite" id="jg10467">
    <property type="protein sequence ID" value="jg10467"/>
    <property type="gene ID" value="jg10467"/>
</dbReference>
<feature type="chain" id="PRO_5037505705" evidence="1">
    <location>
        <begin position="24"/>
        <end position="169"/>
    </location>
</feature>
<evidence type="ECO:0000256" key="1">
    <source>
        <dbReference type="SAM" id="SignalP"/>
    </source>
</evidence>